<dbReference type="InterPro" id="IPR027477">
    <property type="entry name" value="Succ_DH/fumarate_Rdtase_cat_sf"/>
</dbReference>
<dbReference type="InterPro" id="IPR030664">
    <property type="entry name" value="SdhA/FrdA/AprA"/>
</dbReference>
<keyword evidence="8" id="KW-0249">Electron transport</keyword>
<evidence type="ECO:0000256" key="8">
    <source>
        <dbReference type="ARBA" id="ARBA00022982"/>
    </source>
</evidence>
<dbReference type="RefSeq" id="WP_124564256.1">
    <property type="nucleotide sequence ID" value="NZ_JARRRY010000002.1"/>
</dbReference>
<evidence type="ECO:0000259" key="15">
    <source>
        <dbReference type="Pfam" id="PF02910"/>
    </source>
</evidence>
<protein>
    <recommendedName>
        <fullName evidence="4">succinate dehydrogenase</fullName>
        <ecNumber evidence="4">1.3.5.1</ecNumber>
    </recommendedName>
</protein>
<comment type="catalytic activity">
    <reaction evidence="11">
        <text>a quinone + succinate = fumarate + a quinol</text>
        <dbReference type="Rhea" id="RHEA:40523"/>
        <dbReference type="ChEBI" id="CHEBI:24646"/>
        <dbReference type="ChEBI" id="CHEBI:29806"/>
        <dbReference type="ChEBI" id="CHEBI:30031"/>
        <dbReference type="ChEBI" id="CHEBI:132124"/>
        <dbReference type="EC" id="1.3.5.1"/>
    </reaction>
</comment>
<dbReference type="Gene3D" id="3.90.700.10">
    <property type="entry name" value="Succinate dehydrogenase/fumarate reductase flavoprotein, catalytic domain"/>
    <property type="match status" value="1"/>
</dbReference>
<keyword evidence="17" id="KW-1185">Reference proteome</keyword>
<evidence type="ECO:0000259" key="14">
    <source>
        <dbReference type="Pfam" id="PF00890"/>
    </source>
</evidence>
<keyword evidence="5" id="KW-0813">Transport</keyword>
<feature type="domain" description="Fumarate reductase/succinate dehydrogenase flavoprotein-like C-terminal" evidence="15">
    <location>
        <begin position="451"/>
        <end position="578"/>
    </location>
</feature>
<keyword evidence="7" id="KW-0274">FAD</keyword>
<comment type="caution">
    <text evidence="16">The sequence shown here is derived from an EMBL/GenBank/DDBJ whole genome shotgun (WGS) entry which is preliminary data.</text>
</comment>
<keyword evidence="10" id="KW-0472">Membrane</keyword>
<dbReference type="EC" id="1.3.5.1" evidence="4"/>
<dbReference type="Gene3D" id="1.20.58.100">
    <property type="entry name" value="Fumarate reductase/succinate dehydrogenase flavoprotein-like, C-terminal domain"/>
    <property type="match status" value="1"/>
</dbReference>
<accession>A0ABT6H4R7</accession>
<feature type="domain" description="FAD-dependent oxidoreductase 2 FAD-binding" evidence="14">
    <location>
        <begin position="5"/>
        <end position="391"/>
    </location>
</feature>
<dbReference type="Proteomes" id="UP001218246">
    <property type="component" value="Unassembled WGS sequence"/>
</dbReference>
<evidence type="ECO:0000256" key="13">
    <source>
        <dbReference type="SAM" id="MobiDB-lite"/>
    </source>
</evidence>
<keyword evidence="9" id="KW-0560">Oxidoreductase</keyword>
<dbReference type="SUPFAM" id="SSF56425">
    <property type="entry name" value="Succinate dehydrogenase/fumarate reductase flavoprotein, catalytic domain"/>
    <property type="match status" value="1"/>
</dbReference>
<keyword evidence="12" id="KW-0175">Coiled coil</keyword>
<evidence type="ECO:0000256" key="4">
    <source>
        <dbReference type="ARBA" id="ARBA00012792"/>
    </source>
</evidence>
<dbReference type="Gene3D" id="4.10.80.40">
    <property type="entry name" value="succinate dehydrogenase protein domain"/>
    <property type="match status" value="1"/>
</dbReference>
<feature type="region of interest" description="Disordered" evidence="13">
    <location>
        <begin position="574"/>
        <end position="598"/>
    </location>
</feature>
<organism evidence="16 17">
    <name type="scientific">Ectobacillus antri</name>
    <dbReference type="NCBI Taxonomy" id="2486280"/>
    <lineage>
        <taxon>Bacteria</taxon>
        <taxon>Bacillati</taxon>
        <taxon>Bacillota</taxon>
        <taxon>Bacilli</taxon>
        <taxon>Bacillales</taxon>
        <taxon>Bacillaceae</taxon>
        <taxon>Ectobacillus</taxon>
    </lineage>
</organism>
<evidence type="ECO:0000256" key="9">
    <source>
        <dbReference type="ARBA" id="ARBA00023002"/>
    </source>
</evidence>
<comment type="cofactor">
    <cofactor evidence="1">
        <name>FAD</name>
        <dbReference type="ChEBI" id="CHEBI:57692"/>
    </cofactor>
</comment>
<dbReference type="PANTHER" id="PTHR11632:SF53">
    <property type="entry name" value="SUCCINATE DEHYDROGENASE FLAVOPROTEIN SUBUNIT"/>
    <property type="match status" value="1"/>
</dbReference>
<dbReference type="InterPro" id="IPR003953">
    <property type="entry name" value="FAD-dep_OxRdtase_2_FAD-bd"/>
</dbReference>
<dbReference type="InterPro" id="IPR003952">
    <property type="entry name" value="FRD_SDH_FAD_BS"/>
</dbReference>
<comment type="similarity">
    <text evidence="3">Belongs to the FAD-dependent oxidoreductase 2 family. FRD/SDH subfamily.</text>
</comment>
<dbReference type="Pfam" id="PF00890">
    <property type="entry name" value="FAD_binding_2"/>
    <property type="match status" value="1"/>
</dbReference>
<keyword evidence="6" id="KW-0285">Flavoprotein</keyword>
<evidence type="ECO:0000256" key="6">
    <source>
        <dbReference type="ARBA" id="ARBA00022630"/>
    </source>
</evidence>
<evidence type="ECO:0000256" key="10">
    <source>
        <dbReference type="ARBA" id="ARBA00023136"/>
    </source>
</evidence>
<evidence type="ECO:0000313" key="17">
    <source>
        <dbReference type="Proteomes" id="UP001218246"/>
    </source>
</evidence>
<comment type="subcellular location">
    <subcellularLocation>
        <location evidence="2">Membrane</location>
        <topology evidence="2">Peripheral membrane protein</topology>
    </subcellularLocation>
</comment>
<dbReference type="InterPro" id="IPR011280">
    <property type="entry name" value="Succ_DH/Fum_Rdt_flav_su"/>
</dbReference>
<evidence type="ECO:0000256" key="5">
    <source>
        <dbReference type="ARBA" id="ARBA00022448"/>
    </source>
</evidence>
<evidence type="ECO:0000313" key="16">
    <source>
        <dbReference type="EMBL" id="MDG5753635.1"/>
    </source>
</evidence>
<feature type="coiled-coil region" evidence="12">
    <location>
        <begin position="464"/>
        <end position="491"/>
    </location>
</feature>
<proteinExistence type="inferred from homology"/>
<dbReference type="PIRSF" id="PIRSF000171">
    <property type="entry name" value="SDHA_APRA_LASPO"/>
    <property type="match status" value="1"/>
</dbReference>
<dbReference type="NCBIfam" id="NF006392">
    <property type="entry name" value="PRK08641.1"/>
    <property type="match status" value="1"/>
</dbReference>
<dbReference type="InterPro" id="IPR015939">
    <property type="entry name" value="Fum_Rdtase/Succ_DH_flav-like_C"/>
</dbReference>
<dbReference type="PANTHER" id="PTHR11632">
    <property type="entry name" value="SUCCINATE DEHYDROGENASE 2 FLAVOPROTEIN SUBUNIT"/>
    <property type="match status" value="1"/>
</dbReference>
<dbReference type="Pfam" id="PF02910">
    <property type="entry name" value="Succ_DH_flav_C"/>
    <property type="match status" value="1"/>
</dbReference>
<name>A0ABT6H4R7_9BACI</name>
<evidence type="ECO:0000256" key="2">
    <source>
        <dbReference type="ARBA" id="ARBA00004170"/>
    </source>
</evidence>
<evidence type="ECO:0000256" key="11">
    <source>
        <dbReference type="ARBA" id="ARBA00049220"/>
    </source>
</evidence>
<dbReference type="SUPFAM" id="SSF51905">
    <property type="entry name" value="FAD/NAD(P)-binding domain"/>
    <property type="match status" value="1"/>
</dbReference>
<dbReference type="Gene3D" id="3.50.50.60">
    <property type="entry name" value="FAD/NAD(P)-binding domain"/>
    <property type="match status" value="1"/>
</dbReference>
<reference evidence="16 17" key="1">
    <citation type="submission" date="2023-04" db="EMBL/GenBank/DDBJ databases">
        <title>Ectobacillus antri isolated from activated sludge.</title>
        <authorList>
            <person name="Yan P."/>
            <person name="Liu X."/>
        </authorList>
    </citation>
    <scope>NUCLEOTIDE SEQUENCE [LARGE SCALE GENOMIC DNA]</scope>
    <source>
        <strain evidence="16 17">C18H</strain>
    </source>
</reference>
<dbReference type="EMBL" id="JARULN010000003">
    <property type="protein sequence ID" value="MDG5753635.1"/>
    <property type="molecule type" value="Genomic_DNA"/>
</dbReference>
<dbReference type="PRINTS" id="PR00368">
    <property type="entry name" value="FADPNR"/>
</dbReference>
<gene>
    <name evidence="16" type="primary">sdhA</name>
    <name evidence="16" type="ORF">P6P90_06545</name>
</gene>
<sequence length="598" mass="66137">MKGKLIVVGGGLAGLMATIKAAEAGVKVDLFSLVPVKRSHSVCAQGGINGAVNTKGEGDSPWEHFDDTVYGGDFLADQPPVKAMTEAAPGIIHLMDRMGVMFNRTPEGLLDFRRFGGTKHHRTAFAGATTGQQLLYALDEQVRRHEVAGLVTKYEGWEFLRAVVDDEGICRGIVAQNLTSMEIKSFAGDAVIMATGGPGIIFGKSTNSIINTGTAAAAVYKQGAIYANGEFIQIHPTAIPGDDKLRLMSESARGEGGRVWTYKDGKPWYFLEEKYPAYGNLVPRDIATREIFHVCVDLKLGINGENMVYLDLSHKDPKELDIKLGGIIEIYEKFMGDDPRKVPMKIFPAVHYSMGGLWVDYDQMTNIPGLFAAGECDYSMHGANRLGANSLLSAIYGGMVAGPKAIEYMKGLEKSAEAVASSVFEGHELEETERFNNIMLMDGTENAYVIHKELGEWMTDNVTVVRHNKKLLETDDKIQELMERYKRININDTAKWSNQGASFTRQLDNMLELARVITLGAYNRNESRGAHYKPEFPERDDENFMKHTMAKFKGAGMAPSFSYKDVDVSLIAPRKRDYTTDKKKKDTATEQKGDKQHV</sequence>
<dbReference type="InterPro" id="IPR037099">
    <property type="entry name" value="Fum_R/Succ_DH_flav-like_C_sf"/>
</dbReference>
<evidence type="ECO:0000256" key="3">
    <source>
        <dbReference type="ARBA" id="ARBA00008040"/>
    </source>
</evidence>
<dbReference type="PROSITE" id="PS00504">
    <property type="entry name" value="FRD_SDH_FAD_BINDING"/>
    <property type="match status" value="1"/>
</dbReference>
<evidence type="ECO:0000256" key="1">
    <source>
        <dbReference type="ARBA" id="ARBA00001974"/>
    </source>
</evidence>
<dbReference type="NCBIfam" id="TIGR01811">
    <property type="entry name" value="sdhA_Bsu"/>
    <property type="match status" value="1"/>
</dbReference>
<evidence type="ECO:0000256" key="7">
    <source>
        <dbReference type="ARBA" id="ARBA00022827"/>
    </source>
</evidence>
<dbReference type="InterPro" id="IPR036188">
    <property type="entry name" value="FAD/NAD-bd_sf"/>
</dbReference>
<dbReference type="SUPFAM" id="SSF46977">
    <property type="entry name" value="Succinate dehydrogenase/fumarate reductase flavoprotein C-terminal domain"/>
    <property type="match status" value="1"/>
</dbReference>
<dbReference type="PRINTS" id="PR00411">
    <property type="entry name" value="PNDRDTASEI"/>
</dbReference>
<evidence type="ECO:0000256" key="12">
    <source>
        <dbReference type="SAM" id="Coils"/>
    </source>
</evidence>